<evidence type="ECO:0000256" key="6">
    <source>
        <dbReference type="ARBA" id="ARBA00023136"/>
    </source>
</evidence>
<dbReference type="Pfam" id="PF02460">
    <property type="entry name" value="Patched"/>
    <property type="match status" value="1"/>
</dbReference>
<feature type="region of interest" description="Disordered" evidence="8">
    <location>
        <begin position="36"/>
        <end position="59"/>
    </location>
</feature>
<dbReference type="OrthoDB" id="6510177at2759"/>
<feature type="transmembrane region" description="Helical" evidence="9">
    <location>
        <begin position="797"/>
        <end position="815"/>
    </location>
</feature>
<evidence type="ECO:0000256" key="4">
    <source>
        <dbReference type="ARBA" id="ARBA00022692"/>
    </source>
</evidence>
<proteinExistence type="inferred from homology"/>
<keyword evidence="7" id="KW-0325">Glycoprotein</keyword>
<reference evidence="12" key="1">
    <citation type="journal article" date="2015" name="Nat. Genet.">
        <title>The genome and transcriptome of the zoonotic hookworm Ancylostoma ceylanicum identify infection-specific gene families.</title>
        <authorList>
            <person name="Schwarz E.M."/>
            <person name="Hu Y."/>
            <person name="Antoshechkin I."/>
            <person name="Miller M.M."/>
            <person name="Sternberg P.W."/>
            <person name="Aroian R.V."/>
        </authorList>
    </citation>
    <scope>NUCLEOTIDE SEQUENCE</scope>
    <source>
        <strain evidence="12">HY135</strain>
    </source>
</reference>
<feature type="transmembrane region" description="Helical" evidence="9">
    <location>
        <begin position="331"/>
        <end position="353"/>
    </location>
</feature>
<keyword evidence="3" id="KW-1003">Cell membrane</keyword>
<dbReference type="InterPro" id="IPR000731">
    <property type="entry name" value="SSD"/>
</dbReference>
<dbReference type="AlphaFoldDB" id="A0A016UM66"/>
<evidence type="ECO:0000256" key="2">
    <source>
        <dbReference type="ARBA" id="ARBA00005585"/>
    </source>
</evidence>
<comment type="subcellular location">
    <subcellularLocation>
        <location evidence="1">Cell membrane</location>
        <topology evidence="1">Multi-pass membrane protein</topology>
    </subcellularLocation>
</comment>
<dbReference type="GO" id="GO:0005886">
    <property type="term" value="C:plasma membrane"/>
    <property type="evidence" value="ECO:0007669"/>
    <property type="project" value="UniProtKB-SubCell"/>
</dbReference>
<comment type="caution">
    <text evidence="11">The sequence shown here is derived from an EMBL/GenBank/DDBJ whole genome shotgun (WGS) entry which is preliminary data.</text>
</comment>
<dbReference type="InterPro" id="IPR003392">
    <property type="entry name" value="PTHD_SSD"/>
</dbReference>
<dbReference type="FunFam" id="1.20.1640.10:FF:000013">
    <property type="entry name" value="PaTched Related family"/>
    <property type="match status" value="1"/>
</dbReference>
<keyword evidence="6 9" id="KW-0472">Membrane</keyword>
<feature type="transmembrane region" description="Helical" evidence="9">
    <location>
        <begin position="527"/>
        <end position="545"/>
    </location>
</feature>
<dbReference type="Gene3D" id="1.20.1640.10">
    <property type="entry name" value="Multidrug efflux transporter AcrB transmembrane domain"/>
    <property type="match status" value="2"/>
</dbReference>
<dbReference type="PANTHER" id="PTHR10796">
    <property type="entry name" value="PATCHED-RELATED"/>
    <property type="match status" value="1"/>
</dbReference>
<gene>
    <name evidence="11" type="primary">Acey_s0035.g3059</name>
    <name evidence="11" type="ORF">Y032_0035g3059</name>
</gene>
<dbReference type="InterPro" id="IPR051697">
    <property type="entry name" value="Patched_domain-protein"/>
</dbReference>
<keyword evidence="5 9" id="KW-1133">Transmembrane helix</keyword>
<comment type="similarity">
    <text evidence="2">Belongs to the patched family.</text>
</comment>
<dbReference type="GO" id="GO:0030659">
    <property type="term" value="C:cytoplasmic vesicle membrane"/>
    <property type="evidence" value="ECO:0007669"/>
    <property type="project" value="TreeGrafter"/>
</dbReference>
<dbReference type="GO" id="GO:0006897">
    <property type="term" value="P:endocytosis"/>
    <property type="evidence" value="ECO:0007669"/>
    <property type="project" value="TreeGrafter"/>
</dbReference>
<dbReference type="PANTHER" id="PTHR10796:SF102">
    <property type="entry name" value="SSD DOMAIN-CONTAINING PROTEIN"/>
    <property type="match status" value="1"/>
</dbReference>
<protein>
    <recommendedName>
        <fullName evidence="10">SSD domain-containing protein</fullName>
    </recommendedName>
</protein>
<feature type="transmembrane region" description="Helical" evidence="9">
    <location>
        <begin position="853"/>
        <end position="874"/>
    </location>
</feature>
<dbReference type="SUPFAM" id="SSF82866">
    <property type="entry name" value="Multidrug efflux transporter AcrB transmembrane domain"/>
    <property type="match status" value="2"/>
</dbReference>
<evidence type="ECO:0000256" key="7">
    <source>
        <dbReference type="ARBA" id="ARBA00023180"/>
    </source>
</evidence>
<evidence type="ECO:0000256" key="5">
    <source>
        <dbReference type="ARBA" id="ARBA00022989"/>
    </source>
</evidence>
<feature type="transmembrane region" description="Helical" evidence="9">
    <location>
        <begin position="464"/>
        <end position="489"/>
    </location>
</feature>
<evidence type="ECO:0000256" key="1">
    <source>
        <dbReference type="ARBA" id="ARBA00004651"/>
    </source>
</evidence>
<keyword evidence="12" id="KW-1185">Reference proteome</keyword>
<evidence type="ECO:0000313" key="11">
    <source>
        <dbReference type="EMBL" id="EYC15947.1"/>
    </source>
</evidence>
<evidence type="ECO:0000256" key="9">
    <source>
        <dbReference type="SAM" id="Phobius"/>
    </source>
</evidence>
<organism evidence="11 12">
    <name type="scientific">Ancylostoma ceylanicum</name>
    <dbReference type="NCBI Taxonomy" id="53326"/>
    <lineage>
        <taxon>Eukaryota</taxon>
        <taxon>Metazoa</taxon>
        <taxon>Ecdysozoa</taxon>
        <taxon>Nematoda</taxon>
        <taxon>Chromadorea</taxon>
        <taxon>Rhabditida</taxon>
        <taxon>Rhabditina</taxon>
        <taxon>Rhabditomorpha</taxon>
        <taxon>Strongyloidea</taxon>
        <taxon>Ancylostomatidae</taxon>
        <taxon>Ancylostomatinae</taxon>
        <taxon>Ancylostoma</taxon>
    </lineage>
</organism>
<feature type="domain" description="SSD" evidence="10">
    <location>
        <begin position="335"/>
        <end position="490"/>
    </location>
</feature>
<sequence>MLIHSLPRRFRFVRFAPPPLLAANSNETIFRRTGMSHKEDKAPLSSTMGEHKNISPHSILKKPKAKCDESLVGRKPKSSKGFFRRWGTLIGQFPLAFLMSGLILCSLSCGMVKLHLRDNVRDGYTPRTSRSRVETDLYREFLGSEGDPAMTTVLMLAKDNGSMHRLDYLREAVQTMVHILEQLNAAAPDGSTVGYYDFCGHYCDSNVPVEYFFQALEHKTLNPGSTTIQLTYPSAELWGFKLPLERNFYGVRTADHYNITNIEYVKLISLSFMAEVKTATDTERLGAWELALFDFCSRYTSNSSNILEILAIGAEIVDTEMNKDAQRMTPYFVTGFLIMFCFVCITVCASSLYFDHLRWNTIIVAVCCAIVPILAITTTLGVTSLLGNRTNSLVLLMPFLVMGIGVDDSFLTLHAWIRQPMRHPPATRLGKVFEEVGPSITTTTLTNVITFLIGWLTPTEEISIFCFGCAVALGFAYIYNVIIFCPVLYFCSLEETEKVQKEDYLRKKGKRFFRAILHGYSRVISDYRVALGLFTVTLVYWYFGAMGTMSITAKLDTGKILPKDTPIRRPNRLMEDIVWREYYPVTIIVNNPVDIRGADELTEIYSFVDEFEQLPTCRGPNFTLFWLRDYSDYARDTRDFWALAFLFNDEEHPEKDLDYNKLPGFLNSTLYKHHASFLNLDYSQDVPIRKFSLVVVYKNTTSWNDRIHLMLSWRAIVDKYPRLNASVWNVNSMYVDQMLSLKPLAWKTCLCTLFCMAIVCTIFVQNPISIMMAVSAIASISLGVVGYLSFWHLDLDPVTLCAVLISIGMAVDYVAHTSYHYQFSYREIIQEGHEMHIGLTTPYDRIRNTLTKVAWPMSQAGTSTVICILPIALLQNYIPLVFVKTFILVVVWGLLHGLVLLPAFLSQVPLRWMNFD</sequence>
<accession>A0A016UM66</accession>
<feature type="transmembrane region" description="Helical" evidence="9">
    <location>
        <begin position="359"/>
        <end position="386"/>
    </location>
</feature>
<evidence type="ECO:0000259" key="10">
    <source>
        <dbReference type="PROSITE" id="PS50156"/>
    </source>
</evidence>
<feature type="transmembrane region" description="Helical" evidence="9">
    <location>
        <begin position="393"/>
        <end position="417"/>
    </location>
</feature>
<keyword evidence="4 9" id="KW-0812">Transmembrane</keyword>
<evidence type="ECO:0000256" key="3">
    <source>
        <dbReference type="ARBA" id="ARBA00022475"/>
    </source>
</evidence>
<dbReference type="PROSITE" id="PS50156">
    <property type="entry name" value="SSD"/>
    <property type="match status" value="1"/>
</dbReference>
<feature type="transmembrane region" description="Helical" evidence="9">
    <location>
        <begin position="89"/>
        <end position="112"/>
    </location>
</feature>
<dbReference type="GO" id="GO:0018996">
    <property type="term" value="P:molting cycle, collagen and cuticulin-based cuticle"/>
    <property type="evidence" value="ECO:0007669"/>
    <property type="project" value="TreeGrafter"/>
</dbReference>
<evidence type="ECO:0000313" key="12">
    <source>
        <dbReference type="Proteomes" id="UP000024635"/>
    </source>
</evidence>
<feature type="transmembrane region" description="Helical" evidence="9">
    <location>
        <begin position="437"/>
        <end position="457"/>
    </location>
</feature>
<feature type="transmembrane region" description="Helical" evidence="9">
    <location>
        <begin position="744"/>
        <end position="764"/>
    </location>
</feature>
<evidence type="ECO:0000256" key="8">
    <source>
        <dbReference type="SAM" id="MobiDB-lite"/>
    </source>
</evidence>
<feature type="transmembrane region" description="Helical" evidence="9">
    <location>
        <begin position="886"/>
        <end position="905"/>
    </location>
</feature>
<name>A0A016UM66_9BILA</name>
<feature type="transmembrane region" description="Helical" evidence="9">
    <location>
        <begin position="770"/>
        <end position="790"/>
    </location>
</feature>
<dbReference type="EMBL" id="JARK01001371">
    <property type="protein sequence ID" value="EYC15947.1"/>
    <property type="molecule type" value="Genomic_DNA"/>
</dbReference>
<dbReference type="Proteomes" id="UP000024635">
    <property type="component" value="Unassembled WGS sequence"/>
</dbReference>